<dbReference type="GeneID" id="14907390"/>
<organism evidence="1 2">
    <name type="scientific">Ichthyophthirius multifiliis</name>
    <name type="common">White spot disease agent</name>
    <name type="synonym">Ich</name>
    <dbReference type="NCBI Taxonomy" id="5932"/>
    <lineage>
        <taxon>Eukaryota</taxon>
        <taxon>Sar</taxon>
        <taxon>Alveolata</taxon>
        <taxon>Ciliophora</taxon>
        <taxon>Intramacronucleata</taxon>
        <taxon>Oligohymenophorea</taxon>
        <taxon>Hymenostomatida</taxon>
        <taxon>Ophryoglenina</taxon>
        <taxon>Ichthyophthirius</taxon>
    </lineage>
</organism>
<protein>
    <submittedName>
        <fullName evidence="1">PH domain protein</fullName>
    </submittedName>
</protein>
<dbReference type="InParanoid" id="G0QU47"/>
<evidence type="ECO:0000313" key="1">
    <source>
        <dbReference type="EMBL" id="EGR31271.1"/>
    </source>
</evidence>
<gene>
    <name evidence="1" type="ORF">IMG5_114810</name>
</gene>
<dbReference type="Proteomes" id="UP000008983">
    <property type="component" value="Unassembled WGS sequence"/>
</dbReference>
<proteinExistence type="predicted"/>
<sequence>QQNLEGIQFALDIENISIFAIDIKGIPFAKITFYNARLFCDKTDERILVNIECSTIDGSYFEAKNKEDQIYIEFPLIGDLGKFGIHNRQEITDLTHLIKQIKNNKEYRMSEYKQFNIISQINDCDFYFKIKIDQKTSDKYNSINIQNITIVAQMGILLRIGRFTKLDDDISETQLQPVCKIPNLFDQEEESNKKGQDYFNFPKNYLELTINVKNVLICSSCITSTNILTVRGEFNIGMKWNKQSQILQNVQENTHIIQEQNFEIQGLEIFICDYEEMSQTDFKRVKKREIFASNQYSS</sequence>
<feature type="non-terminal residue" evidence="1">
    <location>
        <position position="1"/>
    </location>
</feature>
<evidence type="ECO:0000313" key="2">
    <source>
        <dbReference type="Proteomes" id="UP000008983"/>
    </source>
</evidence>
<dbReference type="EMBL" id="GL983899">
    <property type="protein sequence ID" value="EGR31271.1"/>
    <property type="molecule type" value="Genomic_DNA"/>
</dbReference>
<name>G0QU47_ICHMU</name>
<keyword evidence="2" id="KW-1185">Reference proteome</keyword>
<accession>G0QU47</accession>
<dbReference type="RefSeq" id="XP_004034757.1">
    <property type="nucleotide sequence ID" value="XM_004034709.1"/>
</dbReference>
<reference evidence="1 2" key="1">
    <citation type="submission" date="2011-07" db="EMBL/GenBank/DDBJ databases">
        <authorList>
            <person name="Coyne R."/>
            <person name="Brami D."/>
            <person name="Johnson J."/>
            <person name="Hostetler J."/>
            <person name="Hannick L."/>
            <person name="Clark T."/>
            <person name="Cassidy-Hanley D."/>
            <person name="Inman J."/>
        </authorList>
    </citation>
    <scope>NUCLEOTIDE SEQUENCE [LARGE SCALE GENOMIC DNA]</scope>
    <source>
        <strain evidence="1 2">G5</strain>
    </source>
</reference>
<dbReference type="AlphaFoldDB" id="G0QU47"/>